<sequence length="31" mass="3686">MQILKRPEISGLKINHLLIHILKSEIHLHFL</sequence>
<evidence type="ECO:0000313" key="1">
    <source>
        <dbReference type="EMBL" id="DAF95529.1"/>
    </source>
</evidence>
<accession>A0A8S5ULZ7</accession>
<dbReference type="EMBL" id="BK016109">
    <property type="protein sequence ID" value="DAF95529.1"/>
    <property type="molecule type" value="Genomic_DNA"/>
</dbReference>
<proteinExistence type="predicted"/>
<protein>
    <submittedName>
        <fullName evidence="1">Uncharacterized protein</fullName>
    </submittedName>
</protein>
<name>A0A8S5ULZ7_9CAUD</name>
<reference evidence="1" key="1">
    <citation type="journal article" date="2021" name="Proc. Natl. Acad. Sci. U.S.A.">
        <title>A Catalog of Tens of Thousands of Viruses from Human Metagenomes Reveals Hidden Associations with Chronic Diseases.</title>
        <authorList>
            <person name="Tisza M.J."/>
            <person name="Buck C.B."/>
        </authorList>
    </citation>
    <scope>NUCLEOTIDE SEQUENCE</scope>
    <source>
        <strain evidence="1">CtCo31</strain>
    </source>
</reference>
<organism evidence="1">
    <name type="scientific">Myoviridae sp. ctCo31</name>
    <dbReference type="NCBI Taxonomy" id="2825053"/>
    <lineage>
        <taxon>Viruses</taxon>
        <taxon>Duplodnaviria</taxon>
        <taxon>Heunggongvirae</taxon>
        <taxon>Uroviricota</taxon>
        <taxon>Caudoviricetes</taxon>
    </lineage>
</organism>